<protein>
    <submittedName>
        <fullName evidence="3">Secreted protein</fullName>
    </submittedName>
</protein>
<evidence type="ECO:0000313" key="1">
    <source>
        <dbReference type="EMBL" id="VDO54571.1"/>
    </source>
</evidence>
<keyword evidence="2" id="KW-1185">Reference proteome</keyword>
<reference evidence="1 2" key="2">
    <citation type="submission" date="2018-11" db="EMBL/GenBank/DDBJ databases">
        <authorList>
            <consortium name="Pathogen Informatics"/>
        </authorList>
    </citation>
    <scope>NUCLEOTIDE SEQUENCE [LARGE SCALE GENOMIC DNA]</scope>
</reference>
<sequence length="141" mass="16096">MIGLLMLSLKSIDHTINNANDINKFGRNISEDAINVTKIIFDDVKCEMKMTLPKLFNKIKYRLRQLPKNMFNSYEKSDGCINMQSAINNLENISYALNEAIASSDKIACDIRNLPLPLQTKMENLTTTINTVTNYTRQMNT</sequence>
<gene>
    <name evidence="1" type="ORF">OFLC_LOCUS8208</name>
</gene>
<accession>A0A183HL49</accession>
<dbReference type="EMBL" id="UZAJ01009105">
    <property type="protein sequence ID" value="VDO54571.1"/>
    <property type="molecule type" value="Genomic_DNA"/>
</dbReference>
<evidence type="ECO:0000313" key="3">
    <source>
        <dbReference type="WBParaSite" id="OFLC_0000821001-mRNA-1"/>
    </source>
</evidence>
<reference evidence="3" key="1">
    <citation type="submission" date="2016-06" db="UniProtKB">
        <authorList>
            <consortium name="WormBaseParasite"/>
        </authorList>
    </citation>
    <scope>IDENTIFICATION</scope>
</reference>
<dbReference type="WBParaSite" id="OFLC_0000821001-mRNA-1">
    <property type="protein sequence ID" value="OFLC_0000821001-mRNA-1"/>
    <property type="gene ID" value="OFLC_0000821001"/>
</dbReference>
<proteinExistence type="predicted"/>
<evidence type="ECO:0000313" key="2">
    <source>
        <dbReference type="Proteomes" id="UP000267606"/>
    </source>
</evidence>
<dbReference type="AlphaFoldDB" id="A0A183HL49"/>
<dbReference type="STRING" id="387005.A0A183HL49"/>
<organism evidence="3">
    <name type="scientific">Onchocerca flexuosa</name>
    <dbReference type="NCBI Taxonomy" id="387005"/>
    <lineage>
        <taxon>Eukaryota</taxon>
        <taxon>Metazoa</taxon>
        <taxon>Ecdysozoa</taxon>
        <taxon>Nematoda</taxon>
        <taxon>Chromadorea</taxon>
        <taxon>Rhabditida</taxon>
        <taxon>Spirurina</taxon>
        <taxon>Spiruromorpha</taxon>
        <taxon>Filarioidea</taxon>
        <taxon>Onchocercidae</taxon>
        <taxon>Onchocerca</taxon>
    </lineage>
</organism>
<name>A0A183HL49_9BILA</name>
<dbReference type="Proteomes" id="UP000267606">
    <property type="component" value="Unassembled WGS sequence"/>
</dbReference>